<proteinExistence type="predicted"/>
<dbReference type="KEGG" id="cmet:K6K41_17865"/>
<keyword evidence="1" id="KW-0812">Transmembrane</keyword>
<evidence type="ECO:0000313" key="3">
    <source>
        <dbReference type="Proteomes" id="UP000825701"/>
    </source>
</evidence>
<keyword evidence="1" id="KW-0472">Membrane</keyword>
<evidence type="ECO:0000256" key="1">
    <source>
        <dbReference type="SAM" id="Phobius"/>
    </source>
</evidence>
<sequence>MQHQTGCPYCHGPLAEGALSCRSCGRDLVPVLPLLTRLSALEARLAKLEDGALARPLALAPPPAAEAATDETPPLPAAWRRYEALAVGFAALLAAYAAVVFWLDLPLAYLRLASIIIPFAAGVVYFGVRPRLRWFDVAIAASFAVASVATMNAALAWVDGVPIAPQGVVAWRETVFYALSIGASMLTGLLVGVLRAALRARGLTSIPRLRDSLLSGNGKTPLDTLKAIELTILMVSAVISAVTGLAAGFMGLIQ</sequence>
<reference evidence="2" key="1">
    <citation type="submission" date="2021-08" db="EMBL/GenBank/DDBJ databases">
        <authorList>
            <person name="Zhang H."/>
            <person name="Xu M."/>
            <person name="Yu Z."/>
            <person name="Yang L."/>
            <person name="Cai Y."/>
        </authorList>
    </citation>
    <scope>NUCLEOTIDE SEQUENCE</scope>
    <source>
        <strain evidence="2">CHL1</strain>
    </source>
</reference>
<feature type="transmembrane region" description="Helical" evidence="1">
    <location>
        <begin position="109"/>
        <end position="128"/>
    </location>
</feature>
<feature type="transmembrane region" description="Helical" evidence="1">
    <location>
        <begin position="175"/>
        <end position="198"/>
    </location>
</feature>
<dbReference type="Proteomes" id="UP000825701">
    <property type="component" value="Chromosome"/>
</dbReference>
<dbReference type="RefSeq" id="WP_261401777.1">
    <property type="nucleotide sequence ID" value="NZ_CP081869.1"/>
</dbReference>
<feature type="transmembrane region" description="Helical" evidence="1">
    <location>
        <begin position="230"/>
        <end position="253"/>
    </location>
</feature>
<dbReference type="AlphaFoldDB" id="A0A9E6R7N6"/>
<accession>A0A9E6R7N6</accession>
<protein>
    <submittedName>
        <fullName evidence="2">Trm112 family protein</fullName>
    </submittedName>
</protein>
<feature type="transmembrane region" description="Helical" evidence="1">
    <location>
        <begin position="84"/>
        <end position="103"/>
    </location>
</feature>
<name>A0A9E6R7N6_9HYPH</name>
<feature type="transmembrane region" description="Helical" evidence="1">
    <location>
        <begin position="135"/>
        <end position="155"/>
    </location>
</feature>
<evidence type="ECO:0000313" key="2">
    <source>
        <dbReference type="EMBL" id="QZN98799.1"/>
    </source>
</evidence>
<dbReference type="EMBL" id="CP081869">
    <property type="protein sequence ID" value="QZN98799.1"/>
    <property type="molecule type" value="Genomic_DNA"/>
</dbReference>
<gene>
    <name evidence="2" type="ORF">K6K41_17865</name>
</gene>
<keyword evidence="1" id="KW-1133">Transmembrane helix</keyword>
<organism evidence="2 3">
    <name type="scientific">Chenggangzhangella methanolivorans</name>
    <dbReference type="NCBI Taxonomy" id="1437009"/>
    <lineage>
        <taxon>Bacteria</taxon>
        <taxon>Pseudomonadati</taxon>
        <taxon>Pseudomonadota</taxon>
        <taxon>Alphaproteobacteria</taxon>
        <taxon>Hyphomicrobiales</taxon>
        <taxon>Methylopilaceae</taxon>
        <taxon>Chenggangzhangella</taxon>
    </lineage>
</organism>
<keyword evidence="3" id="KW-1185">Reference proteome</keyword>